<dbReference type="SUPFAM" id="SSF53448">
    <property type="entry name" value="Nucleotide-diphospho-sugar transferases"/>
    <property type="match status" value="1"/>
</dbReference>
<reference evidence="2 3" key="1">
    <citation type="submission" date="2019-09" db="EMBL/GenBank/DDBJ databases">
        <authorList>
            <person name="Depoorter E."/>
        </authorList>
    </citation>
    <scope>NUCLEOTIDE SEQUENCE [LARGE SCALE GENOMIC DNA]</scope>
    <source>
        <strain evidence="2 3">R-17378</strain>
    </source>
</reference>
<dbReference type="Pfam" id="PF00535">
    <property type="entry name" value="Glycos_transf_2"/>
    <property type="match status" value="1"/>
</dbReference>
<evidence type="ECO:0000313" key="2">
    <source>
        <dbReference type="EMBL" id="VWC89721.1"/>
    </source>
</evidence>
<dbReference type="InterPro" id="IPR029044">
    <property type="entry name" value="Nucleotide-diphossugar_trans"/>
</dbReference>
<dbReference type="EMBL" id="CABVQG010000016">
    <property type="protein sequence ID" value="VWC89721.1"/>
    <property type="molecule type" value="Genomic_DNA"/>
</dbReference>
<name>A0ABY6XVP3_9BURK</name>
<sequence>MREVVPDITVTIVFHCEGSYVVPALGSMKRLVEITRDAGIVVETRALLDKANDETRHLVSLRGAWLDDICEVSFGDLGLTRNYGAQIASGRFLSFLDGDDLWGSEWLTKAFLCAVENPTSIWHPEVLFFFNESDYDHHIHSMTILPSRQAQSHFMRHKSSTDEDFDKNSIFLENPWSANVFAAREIHLSHPYKAVDKSSGNGFEDWSWNHETFAAGIHHCVTYDTVHLIRQKDHGSLGRSLASEGFLPFIPHGLFPTLG</sequence>
<dbReference type="Proteomes" id="UP000494120">
    <property type="component" value="Unassembled WGS sequence"/>
</dbReference>
<evidence type="ECO:0000313" key="3">
    <source>
        <dbReference type="Proteomes" id="UP000494120"/>
    </source>
</evidence>
<dbReference type="Gene3D" id="3.90.550.10">
    <property type="entry name" value="Spore Coat Polysaccharide Biosynthesis Protein SpsA, Chain A"/>
    <property type="match status" value="1"/>
</dbReference>
<protein>
    <recommendedName>
        <fullName evidence="1">Glycosyltransferase 2-like domain-containing protein</fullName>
    </recommendedName>
</protein>
<dbReference type="CDD" id="cd00761">
    <property type="entry name" value="Glyco_tranf_GTA_type"/>
    <property type="match status" value="1"/>
</dbReference>
<proteinExistence type="predicted"/>
<evidence type="ECO:0000259" key="1">
    <source>
        <dbReference type="Pfam" id="PF00535"/>
    </source>
</evidence>
<gene>
    <name evidence="2" type="ORF">BLA17378_04483</name>
</gene>
<dbReference type="InterPro" id="IPR001173">
    <property type="entry name" value="Glyco_trans_2-like"/>
</dbReference>
<comment type="caution">
    <text evidence="2">The sequence shown here is derived from an EMBL/GenBank/DDBJ whole genome shotgun (WGS) entry which is preliminary data.</text>
</comment>
<accession>A0ABY6XVP3</accession>
<organism evidence="2 3">
    <name type="scientific">Burkholderia aenigmatica</name>
    <dbReference type="NCBI Taxonomy" id="2015348"/>
    <lineage>
        <taxon>Bacteria</taxon>
        <taxon>Pseudomonadati</taxon>
        <taxon>Pseudomonadota</taxon>
        <taxon>Betaproteobacteria</taxon>
        <taxon>Burkholderiales</taxon>
        <taxon>Burkholderiaceae</taxon>
        <taxon>Burkholderia</taxon>
        <taxon>Burkholderia cepacia complex</taxon>
    </lineage>
</organism>
<feature type="domain" description="Glycosyltransferase 2-like" evidence="1">
    <location>
        <begin position="78"/>
        <end position="151"/>
    </location>
</feature>
<keyword evidence="3" id="KW-1185">Reference proteome</keyword>